<accession>A0A0E9QVS2</accession>
<sequence>MLSKLERKGNKLTSISGVFYQE</sequence>
<dbReference type="EMBL" id="GBXM01088025">
    <property type="protein sequence ID" value="JAH20552.1"/>
    <property type="molecule type" value="Transcribed_RNA"/>
</dbReference>
<dbReference type="AlphaFoldDB" id="A0A0E9QVS2"/>
<feature type="region of interest" description="Disordered" evidence="1">
    <location>
        <begin position="1"/>
        <end position="22"/>
    </location>
</feature>
<evidence type="ECO:0000256" key="1">
    <source>
        <dbReference type="SAM" id="MobiDB-lite"/>
    </source>
</evidence>
<protein>
    <submittedName>
        <fullName evidence="2">Uncharacterized protein</fullName>
    </submittedName>
</protein>
<evidence type="ECO:0000313" key="2">
    <source>
        <dbReference type="EMBL" id="JAH20552.1"/>
    </source>
</evidence>
<reference evidence="2" key="2">
    <citation type="journal article" date="2015" name="Fish Shellfish Immunol.">
        <title>Early steps in the European eel (Anguilla anguilla)-Vibrio vulnificus interaction in the gills: Role of the RtxA13 toxin.</title>
        <authorList>
            <person name="Callol A."/>
            <person name="Pajuelo D."/>
            <person name="Ebbesson L."/>
            <person name="Teles M."/>
            <person name="MacKenzie S."/>
            <person name="Amaro C."/>
        </authorList>
    </citation>
    <scope>NUCLEOTIDE SEQUENCE</scope>
</reference>
<organism evidence="2">
    <name type="scientific">Anguilla anguilla</name>
    <name type="common">European freshwater eel</name>
    <name type="synonym">Muraena anguilla</name>
    <dbReference type="NCBI Taxonomy" id="7936"/>
    <lineage>
        <taxon>Eukaryota</taxon>
        <taxon>Metazoa</taxon>
        <taxon>Chordata</taxon>
        <taxon>Craniata</taxon>
        <taxon>Vertebrata</taxon>
        <taxon>Euteleostomi</taxon>
        <taxon>Actinopterygii</taxon>
        <taxon>Neopterygii</taxon>
        <taxon>Teleostei</taxon>
        <taxon>Anguilliformes</taxon>
        <taxon>Anguillidae</taxon>
        <taxon>Anguilla</taxon>
    </lineage>
</organism>
<name>A0A0E9QVS2_ANGAN</name>
<reference evidence="2" key="1">
    <citation type="submission" date="2014-11" db="EMBL/GenBank/DDBJ databases">
        <authorList>
            <person name="Amaro Gonzalez C."/>
        </authorList>
    </citation>
    <scope>NUCLEOTIDE SEQUENCE</scope>
</reference>
<proteinExistence type="predicted"/>